<dbReference type="PROSITE" id="PS50893">
    <property type="entry name" value="ABC_TRANSPORTER_2"/>
    <property type="match status" value="1"/>
</dbReference>
<organism evidence="6 7">
    <name type="scientific">Nakamurella leprariae</name>
    <dbReference type="NCBI Taxonomy" id="2803911"/>
    <lineage>
        <taxon>Bacteria</taxon>
        <taxon>Bacillati</taxon>
        <taxon>Actinomycetota</taxon>
        <taxon>Actinomycetes</taxon>
        <taxon>Nakamurellales</taxon>
        <taxon>Nakamurellaceae</taxon>
        <taxon>Nakamurella</taxon>
    </lineage>
</organism>
<name>A0A939C3I8_9ACTN</name>
<reference evidence="6" key="1">
    <citation type="submission" date="2021-01" db="EMBL/GenBank/DDBJ databases">
        <title>YIM 132084 draft genome.</title>
        <authorList>
            <person name="An D."/>
        </authorList>
    </citation>
    <scope>NUCLEOTIDE SEQUENCE</scope>
    <source>
        <strain evidence="6">YIM 132084</strain>
    </source>
</reference>
<dbReference type="CDD" id="cd03257">
    <property type="entry name" value="ABC_NikE_OppD_transporters"/>
    <property type="match status" value="1"/>
</dbReference>
<gene>
    <name evidence="6" type="ORF">JL106_19430</name>
</gene>
<dbReference type="PROSITE" id="PS00211">
    <property type="entry name" value="ABC_TRANSPORTER_1"/>
    <property type="match status" value="1"/>
</dbReference>
<protein>
    <submittedName>
        <fullName evidence="6">ATP-binding cassette domain-containing protein</fullName>
    </submittedName>
</protein>
<evidence type="ECO:0000313" key="6">
    <source>
        <dbReference type="EMBL" id="MBM9469464.1"/>
    </source>
</evidence>
<dbReference type="GO" id="GO:0055085">
    <property type="term" value="P:transmembrane transport"/>
    <property type="evidence" value="ECO:0007669"/>
    <property type="project" value="UniProtKB-ARBA"/>
</dbReference>
<evidence type="ECO:0000256" key="2">
    <source>
        <dbReference type="ARBA" id="ARBA00022448"/>
    </source>
</evidence>
<accession>A0A939C3I8</accession>
<dbReference type="InterPro" id="IPR017871">
    <property type="entry name" value="ABC_transporter-like_CS"/>
</dbReference>
<evidence type="ECO:0000256" key="3">
    <source>
        <dbReference type="ARBA" id="ARBA00022741"/>
    </source>
</evidence>
<keyword evidence="7" id="KW-1185">Reference proteome</keyword>
<keyword evidence="4 6" id="KW-0067">ATP-binding</keyword>
<comment type="caution">
    <text evidence="6">The sequence shown here is derived from an EMBL/GenBank/DDBJ whole genome shotgun (WGS) entry which is preliminary data.</text>
</comment>
<dbReference type="GO" id="GO:0016887">
    <property type="term" value="F:ATP hydrolysis activity"/>
    <property type="evidence" value="ECO:0007669"/>
    <property type="project" value="InterPro"/>
</dbReference>
<dbReference type="InterPro" id="IPR003593">
    <property type="entry name" value="AAA+_ATPase"/>
</dbReference>
<dbReference type="EMBL" id="JAERWK010000027">
    <property type="protein sequence ID" value="MBM9469464.1"/>
    <property type="molecule type" value="Genomic_DNA"/>
</dbReference>
<comment type="similarity">
    <text evidence="1">Belongs to the ABC transporter superfamily.</text>
</comment>
<dbReference type="InterPro" id="IPR003439">
    <property type="entry name" value="ABC_transporter-like_ATP-bd"/>
</dbReference>
<proteinExistence type="inferred from homology"/>
<dbReference type="PANTHER" id="PTHR43776">
    <property type="entry name" value="TRANSPORT ATP-BINDING PROTEIN"/>
    <property type="match status" value="1"/>
</dbReference>
<evidence type="ECO:0000259" key="5">
    <source>
        <dbReference type="PROSITE" id="PS50893"/>
    </source>
</evidence>
<feature type="domain" description="ABC transporter" evidence="5">
    <location>
        <begin position="20"/>
        <end position="265"/>
    </location>
</feature>
<dbReference type="InterPro" id="IPR027417">
    <property type="entry name" value="P-loop_NTPase"/>
</dbReference>
<dbReference type="GO" id="GO:0005524">
    <property type="term" value="F:ATP binding"/>
    <property type="evidence" value="ECO:0007669"/>
    <property type="project" value="UniProtKB-KW"/>
</dbReference>
<dbReference type="Pfam" id="PF00005">
    <property type="entry name" value="ABC_tran"/>
    <property type="match status" value="1"/>
</dbReference>
<dbReference type="AlphaFoldDB" id="A0A939C3I8"/>
<dbReference type="InterPro" id="IPR050319">
    <property type="entry name" value="ABC_transp_ATP-bind"/>
</dbReference>
<dbReference type="SMART" id="SM00382">
    <property type="entry name" value="AAA"/>
    <property type="match status" value="1"/>
</dbReference>
<dbReference type="Gene3D" id="3.40.50.300">
    <property type="entry name" value="P-loop containing nucleotide triphosphate hydrolases"/>
    <property type="match status" value="1"/>
</dbReference>
<dbReference type="Proteomes" id="UP000663792">
    <property type="component" value="Unassembled WGS sequence"/>
</dbReference>
<keyword evidence="3" id="KW-0547">Nucleotide-binding</keyword>
<evidence type="ECO:0000256" key="4">
    <source>
        <dbReference type="ARBA" id="ARBA00022840"/>
    </source>
</evidence>
<dbReference type="RefSeq" id="WP_205262428.1">
    <property type="nucleotide sequence ID" value="NZ_JAERWK010000027.1"/>
</dbReference>
<keyword evidence="2" id="KW-0813">Transport</keyword>
<sequence length="290" mass="31170">MSEPQSTAGTHGPRPAYVELVLDAATKQYGSARSRFTAVDAVTATFTSDQTVGVVGESGSGKSTLAKMLVGFETPNGGRVTFNGESVAQVVKSRSGRMDFRRAVQFIGQDTTSSFDPRRRLDDSVLLPLRTLLGLSDGEARARMAETLDALRLPVALASRYPFEVSGGQRQRFAIARGLVVRPRILVCDEVVSALDVSVQGAILNLIKDYCEQHSAGLIFVSHGLPATGFVAQELLVMYHGRMVERGPSAQVFADPQHAYTRSLLNAYRGEPTLEPVGDDDLDPALTVAS</sequence>
<evidence type="ECO:0000256" key="1">
    <source>
        <dbReference type="ARBA" id="ARBA00005417"/>
    </source>
</evidence>
<dbReference type="SUPFAM" id="SSF52540">
    <property type="entry name" value="P-loop containing nucleoside triphosphate hydrolases"/>
    <property type="match status" value="1"/>
</dbReference>
<evidence type="ECO:0000313" key="7">
    <source>
        <dbReference type="Proteomes" id="UP000663792"/>
    </source>
</evidence>
<dbReference type="PANTHER" id="PTHR43776:SF7">
    <property type="entry name" value="D,D-DIPEPTIDE TRANSPORT ATP-BINDING PROTEIN DDPF-RELATED"/>
    <property type="match status" value="1"/>
</dbReference>